<dbReference type="PROSITE" id="PS50113">
    <property type="entry name" value="PAC"/>
    <property type="match status" value="1"/>
</dbReference>
<feature type="coiled-coil region" evidence="1">
    <location>
        <begin position="95"/>
        <end position="143"/>
    </location>
</feature>
<feature type="domain" description="PAS" evidence="3">
    <location>
        <begin position="167"/>
        <end position="207"/>
    </location>
</feature>
<dbReference type="PROSITE" id="PS50112">
    <property type="entry name" value="PAS"/>
    <property type="match status" value="1"/>
</dbReference>
<dbReference type="Proteomes" id="UP000449710">
    <property type="component" value="Unassembled WGS sequence"/>
</dbReference>
<dbReference type="InterPro" id="IPR043128">
    <property type="entry name" value="Rev_trsase/Diguanyl_cyclase"/>
</dbReference>
<dbReference type="Gene3D" id="3.20.20.450">
    <property type="entry name" value="EAL domain"/>
    <property type="match status" value="1"/>
</dbReference>
<dbReference type="CDD" id="cd00130">
    <property type="entry name" value="PAS"/>
    <property type="match status" value="1"/>
</dbReference>
<dbReference type="EMBL" id="SUMG01000005">
    <property type="protein sequence ID" value="NBG88041.1"/>
    <property type="molecule type" value="Genomic_DNA"/>
</dbReference>
<dbReference type="NCBIfam" id="TIGR00254">
    <property type="entry name" value="GGDEF"/>
    <property type="match status" value="1"/>
</dbReference>
<dbReference type="InterPro" id="IPR000014">
    <property type="entry name" value="PAS"/>
</dbReference>
<keyword evidence="1" id="KW-0175">Coiled coil</keyword>
<dbReference type="SMART" id="SM00091">
    <property type="entry name" value="PAS"/>
    <property type="match status" value="1"/>
</dbReference>
<keyword evidence="2" id="KW-0812">Transmembrane</keyword>
<dbReference type="CDD" id="cd01949">
    <property type="entry name" value="GGDEF"/>
    <property type="match status" value="1"/>
</dbReference>
<protein>
    <submittedName>
        <fullName evidence="7">EAL domain-containing protein</fullName>
    </submittedName>
</protein>
<evidence type="ECO:0000259" key="6">
    <source>
        <dbReference type="PROSITE" id="PS50887"/>
    </source>
</evidence>
<dbReference type="InterPro" id="IPR052155">
    <property type="entry name" value="Biofilm_reg_signaling"/>
</dbReference>
<dbReference type="Pfam" id="PF00990">
    <property type="entry name" value="GGDEF"/>
    <property type="match status" value="1"/>
</dbReference>
<feature type="transmembrane region" description="Helical" evidence="2">
    <location>
        <begin position="27"/>
        <end position="46"/>
    </location>
</feature>
<dbReference type="SMART" id="SM00267">
    <property type="entry name" value="GGDEF"/>
    <property type="match status" value="1"/>
</dbReference>
<evidence type="ECO:0000313" key="7">
    <source>
        <dbReference type="EMBL" id="NBG88041.1"/>
    </source>
</evidence>
<organism evidence="7 8">
    <name type="scientific">Isachenkonia alkalipeptolytica</name>
    <dbReference type="NCBI Taxonomy" id="2565777"/>
    <lineage>
        <taxon>Bacteria</taxon>
        <taxon>Bacillati</taxon>
        <taxon>Bacillota</taxon>
        <taxon>Clostridia</taxon>
        <taxon>Eubacteriales</taxon>
        <taxon>Clostridiaceae</taxon>
        <taxon>Isachenkonia</taxon>
    </lineage>
</organism>
<sequence>MDKQQRFQDTKEEFFQGSEVLRKTNRYFPLKVAGLYLLIGFLWIAFSDQAVEGILRNREQIARVHTLKGWFYVGVTAVLLYGLIKGNQRGMKNLYARLVKNYEELETLHEELISTEEDLEEKYKTLEENQKNLRVLKERYQLALEGSKDGLWDWNVKTDQFLFTKPEELLGYRDTEGVRRQRDWLNLIHPEDHDRVKRRMDEYLRGEAHSYESEYRIRNHKGNYLWILSKGKGIWDGEGRPLRVCGSHTNITEKKIQEKRIETMAYYDSTTKVPNRFWLGEYLEGQLKTGRKEEKVAVFLIDLDNFKKVNDILTHEMGDQFLMDIAKRLQSKLKKGEILTRFGGDEFVVVKTGDPDQRSIHATGSRILDILKEKSTVKGYQFLITGSIGIAVYPEHGGDKDTLLQNADAAMYEAKKGGRDRIRFYTREVNEKIREDIILESDLRKALEDKEFIIQIQPLVQVTTGRIIGGEALLRWNHKTKGRISPAEFISVAEDTGIIVPIGERVFKEVCDFTKTLMNQGILPVPVSVNLAVPQILHSGLLDSIHSVLKESDLEKPLLEVEITESVIMNNLDYAVTIMNNIRSMGVKVALDDFGTGYSSLSYLKNLPIDKLKIDKSFIDDIVASDSEQAIVKSVIDMAKSLGIETVAEGIEMKEQWEILRKYGCDVGQGYYMYRPMDLEDFREVLEKQMNG</sequence>
<dbReference type="CDD" id="cd01948">
    <property type="entry name" value="EAL"/>
    <property type="match status" value="1"/>
</dbReference>
<dbReference type="InterPro" id="IPR000700">
    <property type="entry name" value="PAS-assoc_C"/>
</dbReference>
<dbReference type="PANTHER" id="PTHR44757">
    <property type="entry name" value="DIGUANYLATE CYCLASE DGCP"/>
    <property type="match status" value="1"/>
</dbReference>
<dbReference type="InterPro" id="IPR001610">
    <property type="entry name" value="PAC"/>
</dbReference>
<evidence type="ECO:0000313" key="8">
    <source>
        <dbReference type="Proteomes" id="UP000449710"/>
    </source>
</evidence>
<keyword evidence="2" id="KW-1133">Transmembrane helix</keyword>
<feature type="domain" description="PAC" evidence="4">
    <location>
        <begin position="211"/>
        <end position="263"/>
    </location>
</feature>
<evidence type="ECO:0000259" key="3">
    <source>
        <dbReference type="PROSITE" id="PS50112"/>
    </source>
</evidence>
<dbReference type="Pfam" id="PF08447">
    <property type="entry name" value="PAS_3"/>
    <property type="match status" value="1"/>
</dbReference>
<dbReference type="SMART" id="SM00052">
    <property type="entry name" value="EAL"/>
    <property type="match status" value="1"/>
</dbReference>
<name>A0AA43XKL3_9CLOT</name>
<dbReference type="PANTHER" id="PTHR44757:SF2">
    <property type="entry name" value="BIOFILM ARCHITECTURE MAINTENANCE PROTEIN MBAA"/>
    <property type="match status" value="1"/>
</dbReference>
<feature type="transmembrane region" description="Helical" evidence="2">
    <location>
        <begin position="67"/>
        <end position="84"/>
    </location>
</feature>
<comment type="caution">
    <text evidence="7">The sequence shown here is derived from an EMBL/GenBank/DDBJ whole genome shotgun (WGS) entry which is preliminary data.</text>
</comment>
<dbReference type="InterPro" id="IPR035919">
    <property type="entry name" value="EAL_sf"/>
</dbReference>
<dbReference type="InterPro" id="IPR029787">
    <property type="entry name" value="Nucleotide_cyclase"/>
</dbReference>
<evidence type="ECO:0000256" key="1">
    <source>
        <dbReference type="SAM" id="Coils"/>
    </source>
</evidence>
<evidence type="ECO:0000256" key="2">
    <source>
        <dbReference type="SAM" id="Phobius"/>
    </source>
</evidence>
<feature type="domain" description="EAL" evidence="5">
    <location>
        <begin position="436"/>
        <end position="690"/>
    </location>
</feature>
<reference evidence="7 8" key="1">
    <citation type="submission" date="2019-04" db="EMBL/GenBank/DDBJ databases">
        <title>Isachenkonia alkalipeptolytica gen. nov. sp. nov. a new anaerobic, alkiliphilic organothrophic bacterium capable to reduce synthesized ferrihydrite isolated from a soda lake.</title>
        <authorList>
            <person name="Toshchakov S.V."/>
            <person name="Zavarzina D.G."/>
            <person name="Zhilina T.N."/>
            <person name="Kostrikina N.A."/>
            <person name="Kublanov I.V."/>
        </authorList>
    </citation>
    <scope>NUCLEOTIDE SEQUENCE [LARGE SCALE GENOMIC DNA]</scope>
    <source>
        <strain evidence="7 8">Z-1701</strain>
    </source>
</reference>
<dbReference type="NCBIfam" id="TIGR00229">
    <property type="entry name" value="sensory_box"/>
    <property type="match status" value="1"/>
</dbReference>
<evidence type="ECO:0000259" key="4">
    <source>
        <dbReference type="PROSITE" id="PS50113"/>
    </source>
</evidence>
<dbReference type="SUPFAM" id="SSF141868">
    <property type="entry name" value="EAL domain-like"/>
    <property type="match status" value="1"/>
</dbReference>
<dbReference type="RefSeq" id="WP_160720141.1">
    <property type="nucleotide sequence ID" value="NZ_SUMG01000005.1"/>
</dbReference>
<keyword evidence="8" id="KW-1185">Reference proteome</keyword>
<dbReference type="Gene3D" id="3.30.450.20">
    <property type="entry name" value="PAS domain"/>
    <property type="match status" value="1"/>
</dbReference>
<dbReference type="Pfam" id="PF00563">
    <property type="entry name" value="EAL"/>
    <property type="match status" value="1"/>
</dbReference>
<dbReference type="Gene3D" id="3.30.70.270">
    <property type="match status" value="1"/>
</dbReference>
<dbReference type="PROSITE" id="PS50887">
    <property type="entry name" value="GGDEF"/>
    <property type="match status" value="1"/>
</dbReference>
<keyword evidence="2" id="KW-0472">Membrane</keyword>
<feature type="domain" description="GGDEF" evidence="6">
    <location>
        <begin position="294"/>
        <end position="427"/>
    </location>
</feature>
<dbReference type="SMART" id="SM00086">
    <property type="entry name" value="PAC"/>
    <property type="match status" value="1"/>
</dbReference>
<accession>A0AA43XKL3</accession>
<dbReference type="SUPFAM" id="SSF55073">
    <property type="entry name" value="Nucleotide cyclase"/>
    <property type="match status" value="1"/>
</dbReference>
<dbReference type="InterPro" id="IPR035965">
    <property type="entry name" value="PAS-like_dom_sf"/>
</dbReference>
<dbReference type="AlphaFoldDB" id="A0AA43XKL3"/>
<dbReference type="InterPro" id="IPR000160">
    <property type="entry name" value="GGDEF_dom"/>
</dbReference>
<dbReference type="PROSITE" id="PS50883">
    <property type="entry name" value="EAL"/>
    <property type="match status" value="1"/>
</dbReference>
<gene>
    <name evidence="7" type="ORF">ISALK_05955</name>
</gene>
<dbReference type="SUPFAM" id="SSF55785">
    <property type="entry name" value="PYP-like sensor domain (PAS domain)"/>
    <property type="match status" value="1"/>
</dbReference>
<evidence type="ECO:0000259" key="5">
    <source>
        <dbReference type="PROSITE" id="PS50883"/>
    </source>
</evidence>
<dbReference type="InterPro" id="IPR001633">
    <property type="entry name" value="EAL_dom"/>
</dbReference>
<dbReference type="InterPro" id="IPR013655">
    <property type="entry name" value="PAS_fold_3"/>
</dbReference>
<proteinExistence type="predicted"/>